<evidence type="ECO:0000256" key="1">
    <source>
        <dbReference type="SAM" id="MobiDB-lite"/>
    </source>
</evidence>
<dbReference type="AlphaFoldDB" id="A0A420TWL8"/>
<reference evidence="2 3" key="1">
    <citation type="journal article" date="2018" name="Sci. Rep.">
        <title>Characterisation of pathogen-specific regions and novel effector candidates in Fusarium oxysporum f. sp. cepae.</title>
        <authorList>
            <person name="Armitage A.D."/>
            <person name="Taylor A."/>
            <person name="Sobczyk M.K."/>
            <person name="Baxter L."/>
            <person name="Greenfield B.P."/>
            <person name="Bates H.J."/>
            <person name="Wilson F."/>
            <person name="Jackson A.C."/>
            <person name="Ott S."/>
            <person name="Harrison R.J."/>
            <person name="Clarkson J.P."/>
        </authorList>
    </citation>
    <scope>NUCLEOTIDE SEQUENCE [LARGE SCALE GENOMIC DNA]</scope>
    <source>
        <strain evidence="2 3">Fp_A8</strain>
    </source>
</reference>
<evidence type="ECO:0000313" key="3">
    <source>
        <dbReference type="Proteomes" id="UP000283569"/>
    </source>
</evidence>
<accession>A0A420TWL8</accession>
<sequence>MTGPRGPRRAGRGRPRVNARPQRAQDPNACVPCQGIQLPCTPTDFLHAHNFSIWYMSVESEERRYSPIKHCLRANLRKSVADQAFYHASYDLLTTNEIPATSLSEEVRNTITENFDQLLNTSMPKLVYLRRALMEPRVVDPRDVSSMLINNQLVQIASQVHVTMGDRLETFRVIQFPFMRRGRWFLGYSPGTFIFRYSNSLPFTEGLDIMPSHMNFTYEGQVPRSSYEHKLRLMALWKPASEIFIGSMTLFLGVYHAAYYPRHAFLRARVVIDPDTFRQILEDWTSLSRNFAVFPTQDHKDNIWKHDVTQELAWLILRLKDVPEVYEGVQSPDLEILLTAATGLSLQDLAGHWNSTLERMAWEHFHGGNRRDLFIYENEGQSDIWNLYNEQTFQYDCINPSVENNLPRLKDCRAALQPYDQLIQEKLRQTRAQVKQGGHFLARAFNAPFSFSPEN</sequence>
<comment type="caution">
    <text evidence="2">The sequence shown here is derived from an EMBL/GenBank/DDBJ whole genome shotgun (WGS) entry which is preliminary data.</text>
</comment>
<dbReference type="Proteomes" id="UP000283569">
    <property type="component" value="Unassembled WGS sequence"/>
</dbReference>
<gene>
    <name evidence="2" type="ORF">BFJ72_g3269</name>
</gene>
<name>A0A420TWL8_GIBIN</name>
<proteinExistence type="predicted"/>
<dbReference type="EMBL" id="MRDB01000008">
    <property type="protein sequence ID" value="RKL45724.1"/>
    <property type="molecule type" value="Genomic_DNA"/>
</dbReference>
<organism evidence="2 3">
    <name type="scientific">Gibberella intermedia</name>
    <name type="common">Bulb rot disease fungus</name>
    <name type="synonym">Fusarium proliferatum</name>
    <dbReference type="NCBI Taxonomy" id="948311"/>
    <lineage>
        <taxon>Eukaryota</taxon>
        <taxon>Fungi</taxon>
        <taxon>Dikarya</taxon>
        <taxon>Ascomycota</taxon>
        <taxon>Pezizomycotina</taxon>
        <taxon>Sordariomycetes</taxon>
        <taxon>Hypocreomycetidae</taxon>
        <taxon>Hypocreales</taxon>
        <taxon>Nectriaceae</taxon>
        <taxon>Fusarium</taxon>
        <taxon>Fusarium fujikuroi species complex</taxon>
    </lineage>
</organism>
<evidence type="ECO:0000313" key="2">
    <source>
        <dbReference type="EMBL" id="RKL45724.1"/>
    </source>
</evidence>
<protein>
    <submittedName>
        <fullName evidence="2">Uncharacterized protein</fullName>
    </submittedName>
</protein>
<feature type="compositionally biased region" description="Basic residues" evidence="1">
    <location>
        <begin position="1"/>
        <end position="17"/>
    </location>
</feature>
<feature type="region of interest" description="Disordered" evidence="1">
    <location>
        <begin position="1"/>
        <end position="26"/>
    </location>
</feature>